<gene>
    <name evidence="2" type="ORF">AMECASPLE_000001</name>
</gene>
<dbReference type="EMBL" id="JAHRIP010000001">
    <property type="protein sequence ID" value="MEQ2278542.1"/>
    <property type="molecule type" value="Genomic_DNA"/>
</dbReference>
<name>A0ABV0XBA6_9TELE</name>
<feature type="compositionally biased region" description="Polar residues" evidence="1">
    <location>
        <begin position="177"/>
        <end position="191"/>
    </location>
</feature>
<dbReference type="Proteomes" id="UP001469553">
    <property type="component" value="Unassembled WGS sequence"/>
</dbReference>
<feature type="region of interest" description="Disordered" evidence="1">
    <location>
        <begin position="467"/>
        <end position="514"/>
    </location>
</feature>
<proteinExistence type="predicted"/>
<reference evidence="2 3" key="1">
    <citation type="submission" date="2021-06" db="EMBL/GenBank/DDBJ databases">
        <authorList>
            <person name="Palmer J.M."/>
        </authorList>
    </citation>
    <scope>NUCLEOTIDE SEQUENCE [LARGE SCALE GENOMIC DNA]</scope>
    <source>
        <strain evidence="2 3">AS_MEX2019</strain>
        <tissue evidence="2">Muscle</tissue>
    </source>
</reference>
<feature type="region of interest" description="Disordered" evidence="1">
    <location>
        <begin position="317"/>
        <end position="351"/>
    </location>
</feature>
<feature type="region of interest" description="Disordered" evidence="1">
    <location>
        <begin position="163"/>
        <end position="201"/>
    </location>
</feature>
<keyword evidence="3" id="KW-1185">Reference proteome</keyword>
<accession>A0ABV0XBA6</accession>
<protein>
    <recommendedName>
        <fullName evidence="4">Bone morphogenetic protein receptor type-2</fullName>
    </recommendedName>
</protein>
<feature type="compositionally biased region" description="Polar residues" evidence="1">
    <location>
        <begin position="482"/>
        <end position="500"/>
    </location>
</feature>
<evidence type="ECO:0000256" key="1">
    <source>
        <dbReference type="SAM" id="MobiDB-lite"/>
    </source>
</evidence>
<sequence>MNSKMSEFLHSVFRNLWTPQVGSASSYIEDLQVDVVKNLQGDGQSASLVRTTMSGAEGGEKNRNCINQQRQQIKARLATSDCGVMTSTGLRADSVLCSVSDLSGGVAPSVPVRLQLTEQDLEASKLDPKQVLKNLRETSQENLMEHSQKFGSVPQTSNLHHSMEVTGQEEPGPPSSIQPLPKQQNLPQRPTSLHLLPKPSESRLKLGRLRSTHRQVETGVAKMNTVIPSAEPHLVTTVTNMRTANGNEALCASSSHSSGVPVLVTNKTRGIGKTNPAGPQEEVDEVRRRGGDGESQLNLNLNFSPDEHEPLLRREQLPAESDPPPPPRLHHGPPSRAGGRGSNSNNNNNRLALGSEVHLPAEVSVPEPEHRNREPPAAVSVMEQKILISGLETLLVHPAGRGEGSDTETCQKEVKTLTGGFLGGLQEQNSASSATLSKVHQNRALAEIVATGVPLLDISTLEAKALDSASAEGPTSEPAGLQNRSSEPQTAGVLQSQLRQTKTRRPERPCSLDLSSSCISSDEVSVMDPGSLSATGEKIKRRVKTPYTLKKWRPASWVVSTDKDLEFEFSSGQVQESSGLHRAGGGGAPRINQSKSSMAVFLVGGGSTATTTSEPDGMTRF</sequence>
<evidence type="ECO:0000313" key="2">
    <source>
        <dbReference type="EMBL" id="MEQ2278542.1"/>
    </source>
</evidence>
<evidence type="ECO:0008006" key="4">
    <source>
        <dbReference type="Google" id="ProtNLM"/>
    </source>
</evidence>
<feature type="region of interest" description="Disordered" evidence="1">
    <location>
        <begin position="251"/>
        <end position="305"/>
    </location>
</feature>
<organism evidence="2 3">
    <name type="scientific">Ameca splendens</name>
    <dbReference type="NCBI Taxonomy" id="208324"/>
    <lineage>
        <taxon>Eukaryota</taxon>
        <taxon>Metazoa</taxon>
        <taxon>Chordata</taxon>
        <taxon>Craniata</taxon>
        <taxon>Vertebrata</taxon>
        <taxon>Euteleostomi</taxon>
        <taxon>Actinopterygii</taxon>
        <taxon>Neopterygii</taxon>
        <taxon>Teleostei</taxon>
        <taxon>Neoteleostei</taxon>
        <taxon>Acanthomorphata</taxon>
        <taxon>Ovalentaria</taxon>
        <taxon>Atherinomorphae</taxon>
        <taxon>Cyprinodontiformes</taxon>
        <taxon>Goodeidae</taxon>
        <taxon>Ameca</taxon>
    </lineage>
</organism>
<evidence type="ECO:0000313" key="3">
    <source>
        <dbReference type="Proteomes" id="UP001469553"/>
    </source>
</evidence>
<comment type="caution">
    <text evidence="2">The sequence shown here is derived from an EMBL/GenBank/DDBJ whole genome shotgun (WGS) entry which is preliminary data.</text>
</comment>
<feature type="compositionally biased region" description="Low complexity" evidence="1">
    <location>
        <begin position="334"/>
        <end position="351"/>
    </location>
</feature>